<gene>
    <name evidence="3" type="ORF">A2Y85_02800</name>
</gene>
<organism evidence="3 4">
    <name type="scientific">candidate division WOR-3 bacterium RBG_13_43_14</name>
    <dbReference type="NCBI Taxonomy" id="1802590"/>
    <lineage>
        <taxon>Bacteria</taxon>
        <taxon>Bacteria division WOR-3</taxon>
    </lineage>
</organism>
<dbReference type="InterPro" id="IPR004104">
    <property type="entry name" value="Gfo/Idh/MocA-like_OxRdtase_C"/>
</dbReference>
<dbReference type="InterPro" id="IPR000683">
    <property type="entry name" value="Gfo/Idh/MocA-like_OxRdtase_N"/>
</dbReference>
<feature type="domain" description="Gfo/Idh/MocA-like oxidoreductase C-terminal" evidence="2">
    <location>
        <begin position="132"/>
        <end position="318"/>
    </location>
</feature>
<evidence type="ECO:0000313" key="3">
    <source>
        <dbReference type="EMBL" id="OGC39260.1"/>
    </source>
</evidence>
<comment type="caution">
    <text evidence="3">The sequence shown here is derived from an EMBL/GenBank/DDBJ whole genome shotgun (WGS) entry which is preliminary data.</text>
</comment>
<dbReference type="Pfam" id="PF01408">
    <property type="entry name" value="GFO_IDH_MocA"/>
    <property type="match status" value="1"/>
</dbReference>
<dbReference type="SUPFAM" id="SSF51735">
    <property type="entry name" value="NAD(P)-binding Rossmann-fold domains"/>
    <property type="match status" value="1"/>
</dbReference>
<dbReference type="PANTHER" id="PTHR43377">
    <property type="entry name" value="BILIVERDIN REDUCTASE A"/>
    <property type="match status" value="1"/>
</dbReference>
<dbReference type="Proteomes" id="UP000177025">
    <property type="component" value="Unassembled WGS sequence"/>
</dbReference>
<feature type="domain" description="Gfo/Idh/MocA-like oxidoreductase N-terminal" evidence="1">
    <location>
        <begin position="3"/>
        <end position="120"/>
    </location>
</feature>
<dbReference type="GO" id="GO:0000166">
    <property type="term" value="F:nucleotide binding"/>
    <property type="evidence" value="ECO:0007669"/>
    <property type="project" value="InterPro"/>
</dbReference>
<evidence type="ECO:0008006" key="5">
    <source>
        <dbReference type="Google" id="ProtNLM"/>
    </source>
</evidence>
<dbReference type="Pfam" id="PF02894">
    <property type="entry name" value="GFO_IDH_MocA_C"/>
    <property type="match status" value="1"/>
</dbReference>
<dbReference type="SUPFAM" id="SSF55347">
    <property type="entry name" value="Glyceraldehyde-3-phosphate dehydrogenase-like, C-terminal domain"/>
    <property type="match status" value="1"/>
</dbReference>
<reference evidence="3 4" key="1">
    <citation type="journal article" date="2016" name="Nat. Commun.">
        <title>Thousands of microbial genomes shed light on interconnected biogeochemical processes in an aquifer system.</title>
        <authorList>
            <person name="Anantharaman K."/>
            <person name="Brown C.T."/>
            <person name="Hug L.A."/>
            <person name="Sharon I."/>
            <person name="Castelle C.J."/>
            <person name="Probst A.J."/>
            <person name="Thomas B.C."/>
            <person name="Singh A."/>
            <person name="Wilkins M.J."/>
            <person name="Karaoz U."/>
            <person name="Brodie E.L."/>
            <person name="Williams K.H."/>
            <person name="Hubbard S.S."/>
            <person name="Banfield J.F."/>
        </authorList>
    </citation>
    <scope>NUCLEOTIDE SEQUENCE [LARGE SCALE GENOMIC DNA]</scope>
</reference>
<evidence type="ECO:0000259" key="1">
    <source>
        <dbReference type="Pfam" id="PF01408"/>
    </source>
</evidence>
<sequence>MLKAAVIGVGNIGRHHARVYAGLDGVQLAAVVDIDKYMAQRLADKYRCSFYADYIKMIREEKPDLVTIAVPTSLHKTIAIDLISRRIPILIEKPIADSTKAARDIIAKARTKRSIVAIGHIERYNPPIQRLREFLKQGRFGKIISISTKRVGVYPPQITDVDVLIDLAVHDIDVCNFLLAGKPYSVYARAGKALNSHRYDYADIFLNYRSVDVVLQVNWITPVKVRELTLTGTNAYAELNYMHQTLKIYNKGHGEEDDIINVEEIGLRREEPLKLELQNFADQVKGRNADIVTAPEGLLALQIALAAIKSHEQRKIIKIR</sequence>
<dbReference type="InterPro" id="IPR036291">
    <property type="entry name" value="NAD(P)-bd_dom_sf"/>
</dbReference>
<proteinExistence type="predicted"/>
<dbReference type="EMBL" id="MEUM01000140">
    <property type="protein sequence ID" value="OGC39260.1"/>
    <property type="molecule type" value="Genomic_DNA"/>
</dbReference>
<accession>A0A1F4U348</accession>
<name>A0A1F4U348_UNCW3</name>
<dbReference type="PANTHER" id="PTHR43377:SF1">
    <property type="entry name" value="BILIVERDIN REDUCTASE A"/>
    <property type="match status" value="1"/>
</dbReference>
<dbReference type="Gene3D" id="3.40.50.720">
    <property type="entry name" value="NAD(P)-binding Rossmann-like Domain"/>
    <property type="match status" value="1"/>
</dbReference>
<dbReference type="InterPro" id="IPR051450">
    <property type="entry name" value="Gfo/Idh/MocA_Oxidoreductases"/>
</dbReference>
<dbReference type="Gene3D" id="3.30.360.10">
    <property type="entry name" value="Dihydrodipicolinate Reductase, domain 2"/>
    <property type="match status" value="1"/>
</dbReference>
<protein>
    <recommendedName>
        <fullName evidence="5">Oxidoreductase</fullName>
    </recommendedName>
</protein>
<dbReference type="AlphaFoldDB" id="A0A1F4U348"/>
<evidence type="ECO:0000313" key="4">
    <source>
        <dbReference type="Proteomes" id="UP000177025"/>
    </source>
</evidence>
<evidence type="ECO:0000259" key="2">
    <source>
        <dbReference type="Pfam" id="PF02894"/>
    </source>
</evidence>